<evidence type="ECO:0000313" key="3">
    <source>
        <dbReference type="Proteomes" id="UP000559027"/>
    </source>
</evidence>
<feature type="region of interest" description="Disordered" evidence="1">
    <location>
        <begin position="125"/>
        <end position="145"/>
    </location>
</feature>
<dbReference type="OrthoDB" id="5314275at2759"/>
<proteinExistence type="predicted"/>
<gene>
    <name evidence="2" type="ORF">D9756_008442</name>
</gene>
<organism evidence="2 3">
    <name type="scientific">Leucocoprinus leucothites</name>
    <dbReference type="NCBI Taxonomy" id="201217"/>
    <lineage>
        <taxon>Eukaryota</taxon>
        <taxon>Fungi</taxon>
        <taxon>Dikarya</taxon>
        <taxon>Basidiomycota</taxon>
        <taxon>Agaricomycotina</taxon>
        <taxon>Agaricomycetes</taxon>
        <taxon>Agaricomycetidae</taxon>
        <taxon>Agaricales</taxon>
        <taxon>Agaricineae</taxon>
        <taxon>Agaricaceae</taxon>
        <taxon>Leucocoprinus</taxon>
    </lineage>
</organism>
<feature type="compositionally biased region" description="Polar residues" evidence="1">
    <location>
        <begin position="38"/>
        <end position="53"/>
    </location>
</feature>
<feature type="compositionally biased region" description="Basic and acidic residues" evidence="1">
    <location>
        <begin position="294"/>
        <end position="309"/>
    </location>
</feature>
<reference evidence="2 3" key="1">
    <citation type="journal article" date="2020" name="ISME J.">
        <title>Uncovering the hidden diversity of litter-decomposition mechanisms in mushroom-forming fungi.</title>
        <authorList>
            <person name="Floudas D."/>
            <person name="Bentzer J."/>
            <person name="Ahren D."/>
            <person name="Johansson T."/>
            <person name="Persson P."/>
            <person name="Tunlid A."/>
        </authorList>
    </citation>
    <scope>NUCLEOTIDE SEQUENCE [LARGE SCALE GENOMIC DNA]</scope>
    <source>
        <strain evidence="2 3">CBS 146.42</strain>
    </source>
</reference>
<dbReference type="Pfam" id="PF15496">
    <property type="entry name" value="DUF4646"/>
    <property type="match status" value="1"/>
</dbReference>
<feature type="compositionally biased region" description="Pro residues" evidence="1">
    <location>
        <begin position="55"/>
        <end position="64"/>
    </location>
</feature>
<feature type="region of interest" description="Disordered" evidence="1">
    <location>
        <begin position="269"/>
        <end position="309"/>
    </location>
</feature>
<feature type="compositionally biased region" description="Low complexity" evidence="1">
    <location>
        <begin position="125"/>
        <end position="134"/>
    </location>
</feature>
<comment type="caution">
    <text evidence="2">The sequence shown here is derived from an EMBL/GenBank/DDBJ whole genome shotgun (WGS) entry which is preliminary data.</text>
</comment>
<evidence type="ECO:0000256" key="1">
    <source>
        <dbReference type="SAM" id="MobiDB-lite"/>
    </source>
</evidence>
<name>A0A8H5D118_9AGAR</name>
<dbReference type="Proteomes" id="UP000559027">
    <property type="component" value="Unassembled WGS sequence"/>
</dbReference>
<keyword evidence="3" id="KW-1185">Reference proteome</keyword>
<dbReference type="AlphaFoldDB" id="A0A8H5D118"/>
<dbReference type="EMBL" id="JAACJO010000013">
    <property type="protein sequence ID" value="KAF5351243.1"/>
    <property type="molecule type" value="Genomic_DNA"/>
</dbReference>
<feature type="region of interest" description="Disordered" evidence="1">
    <location>
        <begin position="1"/>
        <end position="113"/>
    </location>
</feature>
<accession>A0A8H5D118</accession>
<protein>
    <submittedName>
        <fullName evidence="2">Uncharacterized protein</fullName>
    </submittedName>
</protein>
<evidence type="ECO:0000313" key="2">
    <source>
        <dbReference type="EMBL" id="KAF5351243.1"/>
    </source>
</evidence>
<feature type="compositionally biased region" description="Low complexity" evidence="1">
    <location>
        <begin position="96"/>
        <end position="112"/>
    </location>
</feature>
<feature type="compositionally biased region" description="Polar residues" evidence="1">
    <location>
        <begin position="273"/>
        <end position="290"/>
    </location>
</feature>
<dbReference type="InterPro" id="IPR028018">
    <property type="entry name" value="DUF4646"/>
</dbReference>
<sequence length="324" mass="35343">MIVDSKAAESHNPFRSGLNAEAGLDNEHNSDPAAFPSPQISSPASNTEPSNSVLDPPPNYPPPDYTHGEIEQDVSTPTIAVNEKGGLAPGQSRAIQPQSSGSSTYSSQPTYPNYLTSSSHPYATYASSTAPSAPFSRQPPQQEYPSFEPTFLIATGQFLTRGFPALPPPSKTAPHPFALHDVTESDWLKFLEEVKTAGQLTDQQEQWARLPIVSIVPIVGSISTYMIRQQMKKGKSKDVAAVISNWNHHFFNPRCMEAVLMRGPTRLSGLKKNPNSHTQSTPGWSGNTLIQHPVDSEASKGKGKEKEGEDTTYRLFVMPLYTHT</sequence>